<dbReference type="PANTHER" id="PTHR33397">
    <property type="entry name" value="UPF0331 PROTEIN YUTE"/>
    <property type="match status" value="1"/>
</dbReference>
<keyword evidence="7" id="KW-1185">Reference proteome</keyword>
<dbReference type="GO" id="GO:0004540">
    <property type="term" value="F:RNA nuclease activity"/>
    <property type="evidence" value="ECO:0007669"/>
    <property type="project" value="InterPro"/>
</dbReference>
<dbReference type="Pfam" id="PF01934">
    <property type="entry name" value="HepT-like"/>
    <property type="match status" value="1"/>
</dbReference>
<evidence type="ECO:0000313" key="7">
    <source>
        <dbReference type="Proteomes" id="UP000276741"/>
    </source>
</evidence>
<dbReference type="KEGG" id="sacd:HS1genome_1772"/>
<proteinExistence type="inferred from homology"/>
<dbReference type="SUPFAM" id="SSF81593">
    <property type="entry name" value="Nucleotidyltransferase substrate binding subunit/domain"/>
    <property type="match status" value="1"/>
</dbReference>
<dbReference type="GeneID" id="38667252"/>
<keyword evidence="2" id="KW-0540">Nuclease</keyword>
<evidence type="ECO:0000256" key="4">
    <source>
        <dbReference type="ARBA" id="ARBA00024207"/>
    </source>
</evidence>
<evidence type="ECO:0000256" key="1">
    <source>
        <dbReference type="ARBA" id="ARBA00022649"/>
    </source>
</evidence>
<evidence type="ECO:0000313" key="5">
    <source>
        <dbReference type="EMBL" id="BBD73383.1"/>
    </source>
</evidence>
<comment type="similarity">
    <text evidence="4">Belongs to the HepT RNase toxin family.</text>
</comment>
<evidence type="ECO:0000256" key="3">
    <source>
        <dbReference type="ARBA" id="ARBA00022801"/>
    </source>
</evidence>
<reference evidence="7" key="2">
    <citation type="submission" date="2018-04" db="EMBL/GenBank/DDBJ databases">
        <title>Complete genome sequence of Sulfodiicoccus acidiphilus strain HS-1.</title>
        <authorList>
            <person name="Sakai H.D."/>
            <person name="Kurosawa N."/>
        </authorList>
    </citation>
    <scope>NUCLEOTIDE SEQUENCE [LARGE SCALE GENOMIC DNA]</scope>
    <source>
        <strain evidence="7">HS-1</strain>
    </source>
</reference>
<dbReference type="RefSeq" id="WP_126450544.1">
    <property type="nucleotide sequence ID" value="NZ_AP018553.1"/>
</dbReference>
<dbReference type="InterPro" id="IPR037038">
    <property type="entry name" value="HepT-like_sf"/>
</dbReference>
<dbReference type="OrthoDB" id="42093at2157"/>
<dbReference type="PANTHER" id="PTHR33397:SF5">
    <property type="entry name" value="RNASE YUTE-RELATED"/>
    <property type="match status" value="1"/>
</dbReference>
<dbReference type="NCBIfam" id="NF047751">
    <property type="entry name" value="HepT_toxin"/>
    <property type="match status" value="1"/>
</dbReference>
<dbReference type="Gene3D" id="1.20.120.580">
    <property type="entry name" value="bsu32300-like"/>
    <property type="match status" value="1"/>
</dbReference>
<keyword evidence="1" id="KW-1277">Toxin-antitoxin system</keyword>
<evidence type="ECO:0008006" key="8">
    <source>
        <dbReference type="Google" id="ProtNLM"/>
    </source>
</evidence>
<reference evidence="6" key="1">
    <citation type="journal article" date="2014" name="Int. J. Syst. Evol. Microbiol.">
        <title>Complete genome sequence of Corynebacterium casei LMG S-19264T (=DSM 44701T), isolated from a smear-ripened cheese.</title>
        <authorList>
            <consortium name="US DOE Joint Genome Institute (JGI-PGF)"/>
            <person name="Walter F."/>
            <person name="Albersmeier A."/>
            <person name="Kalinowski J."/>
            <person name="Ruckert C."/>
        </authorList>
    </citation>
    <scope>NUCLEOTIDE SEQUENCE</scope>
    <source>
        <strain evidence="6">JCM 31740</strain>
    </source>
</reference>
<dbReference type="InterPro" id="IPR052379">
    <property type="entry name" value="Type_VII_TA_RNase"/>
</dbReference>
<dbReference type="InterPro" id="IPR008201">
    <property type="entry name" value="HepT-like"/>
</dbReference>
<accession>A0A348B5D1</accession>
<dbReference type="GO" id="GO:0016787">
    <property type="term" value="F:hydrolase activity"/>
    <property type="evidence" value="ECO:0007669"/>
    <property type="project" value="UniProtKB-KW"/>
</dbReference>
<dbReference type="AlphaFoldDB" id="A0A348B5D1"/>
<dbReference type="EMBL" id="AP018553">
    <property type="protein sequence ID" value="BBD73383.1"/>
    <property type="molecule type" value="Genomic_DNA"/>
</dbReference>
<dbReference type="Proteomes" id="UP000616143">
    <property type="component" value="Unassembled WGS sequence"/>
</dbReference>
<name>A0A348B5D1_9CREN</name>
<evidence type="ECO:0000313" key="6">
    <source>
        <dbReference type="EMBL" id="GGT98909.1"/>
    </source>
</evidence>
<dbReference type="Proteomes" id="UP000276741">
    <property type="component" value="Chromosome"/>
</dbReference>
<protein>
    <recommendedName>
        <fullName evidence="8">DUF86 domain-containing protein</fullName>
    </recommendedName>
</protein>
<keyword evidence="3" id="KW-0378">Hydrolase</keyword>
<reference evidence="5" key="3">
    <citation type="journal article" date="2019" name="BMC Res. Notes">
        <title>Complete genome sequence of the Sulfodiicoccus acidiphilus strain HS-1T, the first crenarchaeon that lacks polB3, isolated from an acidic hot spring in Ohwaku-dani, Hakone, Japan.</title>
        <authorList>
            <person name="Sakai H.D."/>
            <person name="Kurosawa N."/>
        </authorList>
    </citation>
    <scope>NUCLEOTIDE SEQUENCE</scope>
    <source>
        <strain evidence="5">HS-1</strain>
    </source>
</reference>
<dbReference type="GO" id="GO:0110001">
    <property type="term" value="C:toxin-antitoxin complex"/>
    <property type="evidence" value="ECO:0007669"/>
    <property type="project" value="InterPro"/>
</dbReference>
<reference evidence="6" key="4">
    <citation type="submission" date="2020-09" db="EMBL/GenBank/DDBJ databases">
        <authorList>
            <person name="Sun Q."/>
            <person name="Ohkuma M."/>
        </authorList>
    </citation>
    <scope>NUCLEOTIDE SEQUENCE</scope>
    <source>
        <strain evidence="6">JCM 31740</strain>
    </source>
</reference>
<sequence>MAVLDRLFKNLEDVTSKLDEIVEKGYDLDEWRDQMAILHGLQIQARVVLDTLQRLLSNMGISTEGYRDSVRKLREKGVIGGDEERFLNAVVGFRNIVVHEYGELDLETIEDILRNRGYRRLFALVLEIKQRAREYWDP</sequence>
<organism evidence="5 7">
    <name type="scientific">Sulfodiicoccus acidiphilus</name>
    <dbReference type="NCBI Taxonomy" id="1670455"/>
    <lineage>
        <taxon>Archaea</taxon>
        <taxon>Thermoproteota</taxon>
        <taxon>Thermoprotei</taxon>
        <taxon>Sulfolobales</taxon>
        <taxon>Sulfolobaceae</taxon>
        <taxon>Sulfodiicoccus</taxon>
    </lineage>
</organism>
<dbReference type="EMBL" id="BMQS01000013">
    <property type="protein sequence ID" value="GGT98909.1"/>
    <property type="molecule type" value="Genomic_DNA"/>
</dbReference>
<evidence type="ECO:0000256" key="2">
    <source>
        <dbReference type="ARBA" id="ARBA00022722"/>
    </source>
</evidence>
<gene>
    <name evidence="6" type="ORF">GCM10007116_15410</name>
    <name evidence="5" type="ORF">HS1genome_1772</name>
</gene>